<dbReference type="SMART" id="SM00387">
    <property type="entry name" value="HATPase_c"/>
    <property type="match status" value="1"/>
</dbReference>
<feature type="region of interest" description="Disordered" evidence="11">
    <location>
        <begin position="247"/>
        <end position="267"/>
    </location>
</feature>
<evidence type="ECO:0000256" key="3">
    <source>
        <dbReference type="ARBA" id="ARBA00021495"/>
    </source>
</evidence>
<dbReference type="Gene3D" id="3.30.565.10">
    <property type="entry name" value="Histidine kinase-like ATPase, C-terminal domain"/>
    <property type="match status" value="1"/>
</dbReference>
<dbReference type="Gene3D" id="3.40.50.2300">
    <property type="match status" value="1"/>
</dbReference>
<dbReference type="Pfam" id="PF01584">
    <property type="entry name" value="CheW"/>
    <property type="match status" value="1"/>
</dbReference>
<evidence type="ECO:0000259" key="14">
    <source>
        <dbReference type="PROSITE" id="PS50851"/>
    </source>
</evidence>
<keyword evidence="5" id="KW-0808">Transferase</keyword>
<dbReference type="Gene3D" id="2.30.30.40">
    <property type="entry name" value="SH3 Domains"/>
    <property type="match status" value="1"/>
</dbReference>
<dbReference type="PROSITE" id="PS50894">
    <property type="entry name" value="HPT"/>
    <property type="match status" value="1"/>
</dbReference>
<dbReference type="GO" id="GO:0000155">
    <property type="term" value="F:phosphorelay sensor kinase activity"/>
    <property type="evidence" value="ECO:0007669"/>
    <property type="project" value="InterPro"/>
</dbReference>
<dbReference type="PROSITE" id="PS50851">
    <property type="entry name" value="CHEW"/>
    <property type="match status" value="1"/>
</dbReference>
<dbReference type="Pfam" id="PF01627">
    <property type="entry name" value="Hpt"/>
    <property type="match status" value="1"/>
</dbReference>
<dbReference type="AlphaFoldDB" id="A0A975GWW6"/>
<keyword evidence="4 10" id="KW-0597">Phosphoprotein</keyword>
<feature type="region of interest" description="Disordered" evidence="11">
    <location>
        <begin position="554"/>
        <end position="573"/>
    </location>
</feature>
<evidence type="ECO:0000256" key="2">
    <source>
        <dbReference type="ARBA" id="ARBA00012438"/>
    </source>
</evidence>
<dbReference type="SUPFAM" id="SSF55874">
    <property type="entry name" value="ATPase domain of HSP90 chaperone/DNA topoisomerase II/histidine kinase"/>
    <property type="match status" value="1"/>
</dbReference>
<dbReference type="PROSITE" id="PS50110">
    <property type="entry name" value="RESPONSE_REGULATORY"/>
    <property type="match status" value="1"/>
</dbReference>
<feature type="modified residue" description="Phosphohistidine" evidence="9">
    <location>
        <position position="44"/>
    </location>
</feature>
<dbReference type="InterPro" id="IPR036641">
    <property type="entry name" value="HPT_dom_sf"/>
</dbReference>
<evidence type="ECO:0000259" key="15">
    <source>
        <dbReference type="PROSITE" id="PS50894"/>
    </source>
</evidence>
<dbReference type="FunFam" id="3.30.565.10:FF:000016">
    <property type="entry name" value="Chemotaxis protein CheA, putative"/>
    <property type="match status" value="1"/>
</dbReference>
<dbReference type="SUPFAM" id="SSF50341">
    <property type="entry name" value="CheW-like"/>
    <property type="match status" value="2"/>
</dbReference>
<dbReference type="Pfam" id="PF02518">
    <property type="entry name" value="HATPase_c"/>
    <property type="match status" value="1"/>
</dbReference>
<name>A0A975GWW6_9CAUL</name>
<dbReference type="InterPro" id="IPR005467">
    <property type="entry name" value="His_kinase_dom"/>
</dbReference>
<proteinExistence type="predicted"/>
<feature type="domain" description="Histidine kinase" evidence="12">
    <location>
        <begin position="276"/>
        <end position="520"/>
    </location>
</feature>
<dbReference type="GO" id="GO:0005737">
    <property type="term" value="C:cytoplasm"/>
    <property type="evidence" value="ECO:0007669"/>
    <property type="project" value="InterPro"/>
</dbReference>
<gene>
    <name evidence="16" type="ORF">IFJ75_11505</name>
</gene>
<dbReference type="SMART" id="SM00073">
    <property type="entry name" value="HPT"/>
    <property type="match status" value="1"/>
</dbReference>
<keyword evidence="6 16" id="KW-0418">Kinase</keyword>
<evidence type="ECO:0000256" key="4">
    <source>
        <dbReference type="ARBA" id="ARBA00022553"/>
    </source>
</evidence>
<evidence type="ECO:0000256" key="10">
    <source>
        <dbReference type="PROSITE-ProRule" id="PRU00169"/>
    </source>
</evidence>
<dbReference type="SUPFAM" id="SSF52172">
    <property type="entry name" value="CheY-like"/>
    <property type="match status" value="1"/>
</dbReference>
<feature type="domain" description="CheW-like" evidence="14">
    <location>
        <begin position="522"/>
        <end position="679"/>
    </location>
</feature>
<accession>A0A975GWW6</accession>
<keyword evidence="17" id="KW-1185">Reference proteome</keyword>
<dbReference type="Pfam" id="PF02895">
    <property type="entry name" value="H-kinase_dim"/>
    <property type="match status" value="1"/>
</dbReference>
<dbReference type="EC" id="2.7.13.3" evidence="2"/>
<dbReference type="Gene3D" id="1.20.120.160">
    <property type="entry name" value="HPT domain"/>
    <property type="match status" value="1"/>
</dbReference>
<evidence type="ECO:0000256" key="6">
    <source>
        <dbReference type="ARBA" id="ARBA00022777"/>
    </source>
</evidence>
<dbReference type="InterPro" id="IPR011006">
    <property type="entry name" value="CheY-like_superfamily"/>
</dbReference>
<evidence type="ECO:0000256" key="11">
    <source>
        <dbReference type="SAM" id="MobiDB-lite"/>
    </source>
</evidence>
<dbReference type="Gene3D" id="1.10.287.560">
    <property type="entry name" value="Histidine kinase CheA-like, homodimeric domain"/>
    <property type="match status" value="1"/>
</dbReference>
<evidence type="ECO:0000256" key="8">
    <source>
        <dbReference type="ARBA" id="ARBA00035100"/>
    </source>
</evidence>
<feature type="compositionally biased region" description="Acidic residues" evidence="11">
    <location>
        <begin position="555"/>
        <end position="565"/>
    </location>
</feature>
<evidence type="ECO:0000256" key="7">
    <source>
        <dbReference type="ARBA" id="ARBA00023012"/>
    </source>
</evidence>
<dbReference type="InterPro" id="IPR002545">
    <property type="entry name" value="CheW-lke_dom"/>
</dbReference>
<feature type="domain" description="HPt" evidence="15">
    <location>
        <begin position="1"/>
        <end position="108"/>
    </location>
</feature>
<keyword evidence="7" id="KW-0902">Two-component regulatory system</keyword>
<dbReference type="InterPro" id="IPR004105">
    <property type="entry name" value="CheA-like_dim"/>
</dbReference>
<dbReference type="InterPro" id="IPR051315">
    <property type="entry name" value="Bact_Chemotaxis_CheA"/>
</dbReference>
<reference evidence="16" key="1">
    <citation type="submission" date="2020-09" db="EMBL/GenBank/DDBJ databases">
        <title>Brevundimonas sp. LVF2 isolated from a puddle in Goettingen, Germany.</title>
        <authorList>
            <person name="Friedrich I."/>
            <person name="Klassen A."/>
            <person name="Hannes N."/>
            <person name="Schneider D."/>
            <person name="Hertel R."/>
            <person name="Daniel R."/>
        </authorList>
    </citation>
    <scope>NUCLEOTIDE SEQUENCE</scope>
    <source>
        <strain evidence="16">LVF2</strain>
    </source>
</reference>
<dbReference type="InterPro" id="IPR008207">
    <property type="entry name" value="Sig_transdc_His_kin_Hpt_dom"/>
</dbReference>
<dbReference type="PANTHER" id="PTHR43395:SF1">
    <property type="entry name" value="CHEMOTAXIS PROTEIN CHEA"/>
    <property type="match status" value="1"/>
</dbReference>
<dbReference type="InterPro" id="IPR004358">
    <property type="entry name" value="Sig_transdc_His_kin-like_C"/>
</dbReference>
<dbReference type="CDD" id="cd16916">
    <property type="entry name" value="HATPase_CheA-like"/>
    <property type="match status" value="1"/>
</dbReference>
<comment type="catalytic activity">
    <reaction evidence="1">
        <text>ATP + protein L-histidine = ADP + protein N-phospho-L-histidine.</text>
        <dbReference type="EC" id="2.7.13.3"/>
    </reaction>
</comment>
<dbReference type="InterPro" id="IPR003594">
    <property type="entry name" value="HATPase_dom"/>
</dbReference>
<dbReference type="KEGG" id="bgoe:IFJ75_11505"/>
<dbReference type="EMBL" id="CP062222">
    <property type="protein sequence ID" value="QTC89920.1"/>
    <property type="molecule type" value="Genomic_DNA"/>
</dbReference>
<feature type="compositionally biased region" description="Low complexity" evidence="11">
    <location>
        <begin position="255"/>
        <end position="267"/>
    </location>
</feature>
<evidence type="ECO:0000259" key="12">
    <source>
        <dbReference type="PROSITE" id="PS50109"/>
    </source>
</evidence>
<evidence type="ECO:0000313" key="17">
    <source>
        <dbReference type="Proteomes" id="UP000663918"/>
    </source>
</evidence>
<dbReference type="InterPro" id="IPR001789">
    <property type="entry name" value="Sig_transdc_resp-reg_receiver"/>
</dbReference>
<evidence type="ECO:0000259" key="13">
    <source>
        <dbReference type="PROSITE" id="PS50110"/>
    </source>
</evidence>
<dbReference type="InterPro" id="IPR036097">
    <property type="entry name" value="HisK_dim/P_sf"/>
</dbReference>
<protein>
    <recommendedName>
        <fullName evidence="3">Chemotaxis protein CheA</fullName>
        <ecNumber evidence="2">2.7.13.3</ecNumber>
    </recommendedName>
</protein>
<evidence type="ECO:0000256" key="9">
    <source>
        <dbReference type="PROSITE-ProRule" id="PRU00110"/>
    </source>
</evidence>
<dbReference type="Proteomes" id="UP000663918">
    <property type="component" value="Chromosome"/>
</dbReference>
<sequence length="967" mass="100567">MDEVVRDFVAEALEGLEALDSKLVRLEQAPDDPALLGEIFRLAHTLKGTSGFLGLSRLQGVAHAAENVLGGFRDGTLAVTPGAVSAILDVLDVIREIVDHLSVQGEEPGGDDSRLIAALDAIFAGTGAEAAPEAKAAARPLLEQLGGEATLDAACEAALFTLTTDADVQAVAGTLDADRLQSALRDGLCAIARGGAGNFPIALAAALPGLGTGAADRVLAAIRKALLELEAEAEAVDLVLAPPTPAPAVAPKPEPASSATPACAAAPSADGGQSIRVNVEVLENLMTVVSELVLIRNQLIQTLRTDPESAFAGPLNRLNQVTSELQEGVMTTRMQPISGAWAKLPRLVRDLAADLGKSIELVMQGQETELDRQVLELIKDPLTHMIRNAADHGIETPERRRAAGKPGTGRILLQARHEGGAILVEMSDDGRGLPAEAIRAKALSASLITPAQAAAMTDAEARQLIFAPGFSTADQVTAVSGRGVGMDVVRTNIEKIGGAIELASVEGQGTRFTIRIPLTLSIVSALIVEASGERFAMPQSSIIELVSTGAGPLSDDIENAPEGEGDNGGGQPARRIEEINGAWVLRLRDRLLPLVSLQALLGLEEREDPRADACIVVARIGAFTFGVIVDRVFDTEEIVVKPVASVLRHLKIYSGATIMGDGSVIMILDFKGMSLEAGAGHLVNGAEDAPEAGTEASGETRTLLVFRTPEAALKAAPLDSVARIEDLDCASIEHVDGRSVIQYRGALMPVVGCDGRPVLIEDGTDEGRRRPLLVFARGATGFGVLADEIVDIVEGPAMAQLGGAGASAAGSLIVAGQATELIDLDFYGRGAGVTPAPDAVAARTGDRRILVVDQSPFTRLLLGPLLAQAGYGVEVAASARDALTLHDGGAVYDLILADTTPGAPGARQLAQTLGQASAWHATPLLGLGAYRMEARDRMDSLEADLANGLDRDRLLTDLDDNLIRGAA</sequence>
<dbReference type="GO" id="GO:0006935">
    <property type="term" value="P:chemotaxis"/>
    <property type="evidence" value="ECO:0007669"/>
    <property type="project" value="InterPro"/>
</dbReference>
<dbReference type="CDD" id="cd00088">
    <property type="entry name" value="HPT"/>
    <property type="match status" value="1"/>
</dbReference>
<evidence type="ECO:0000313" key="16">
    <source>
        <dbReference type="EMBL" id="QTC89920.1"/>
    </source>
</evidence>
<evidence type="ECO:0000256" key="5">
    <source>
        <dbReference type="ARBA" id="ARBA00022679"/>
    </source>
</evidence>
<dbReference type="PRINTS" id="PR00344">
    <property type="entry name" value="BCTRLSENSOR"/>
</dbReference>
<dbReference type="PANTHER" id="PTHR43395">
    <property type="entry name" value="SENSOR HISTIDINE KINASE CHEA"/>
    <property type="match status" value="1"/>
</dbReference>
<dbReference type="InterPro" id="IPR036890">
    <property type="entry name" value="HATPase_C_sf"/>
</dbReference>
<comment type="function">
    <text evidence="8">Involved in the transmission of sensory signals from the chemoreceptors to the flagellar motors. CheA is autophosphorylated; it can transfer its phosphate group to either CheB or CheY.</text>
</comment>
<feature type="modified residue" description="4-aspartylphosphate" evidence="10">
    <location>
        <position position="898"/>
    </location>
</feature>
<organism evidence="16 17">
    <name type="scientific">Brevundimonas goettingensis</name>
    <dbReference type="NCBI Taxonomy" id="2774190"/>
    <lineage>
        <taxon>Bacteria</taxon>
        <taxon>Pseudomonadati</taxon>
        <taxon>Pseudomonadota</taxon>
        <taxon>Alphaproteobacteria</taxon>
        <taxon>Caulobacterales</taxon>
        <taxon>Caulobacteraceae</taxon>
        <taxon>Brevundimonas</taxon>
    </lineage>
</organism>
<evidence type="ECO:0000256" key="1">
    <source>
        <dbReference type="ARBA" id="ARBA00000085"/>
    </source>
</evidence>
<dbReference type="SUPFAM" id="SSF47384">
    <property type="entry name" value="Homodimeric domain of signal transducing histidine kinase"/>
    <property type="match status" value="1"/>
</dbReference>
<dbReference type="SUPFAM" id="SSF47226">
    <property type="entry name" value="Histidine-containing phosphotransfer domain, HPT domain"/>
    <property type="match status" value="1"/>
</dbReference>
<dbReference type="SMART" id="SM00260">
    <property type="entry name" value="CheW"/>
    <property type="match status" value="1"/>
</dbReference>
<dbReference type="SMART" id="SM01231">
    <property type="entry name" value="H-kinase_dim"/>
    <property type="match status" value="1"/>
</dbReference>
<dbReference type="InterPro" id="IPR036061">
    <property type="entry name" value="CheW-like_dom_sf"/>
</dbReference>
<feature type="domain" description="Response regulatory" evidence="13">
    <location>
        <begin position="848"/>
        <end position="958"/>
    </location>
</feature>
<dbReference type="InterPro" id="IPR037006">
    <property type="entry name" value="CheA-like_homodim_sf"/>
</dbReference>
<dbReference type="PROSITE" id="PS50109">
    <property type="entry name" value="HIS_KIN"/>
    <property type="match status" value="1"/>
</dbReference>